<dbReference type="Pfam" id="PF01431">
    <property type="entry name" value="Peptidase_M13"/>
    <property type="match status" value="2"/>
</dbReference>
<evidence type="ECO:0000259" key="10">
    <source>
        <dbReference type="Pfam" id="PF01431"/>
    </source>
</evidence>
<accession>A0AAE1F0Z8</accession>
<comment type="caution">
    <text evidence="12">The sequence shown here is derived from an EMBL/GenBank/DDBJ whole genome shotgun (WGS) entry which is preliminary data.</text>
</comment>
<keyword evidence="9" id="KW-1133">Transmembrane helix</keyword>
<dbReference type="PROSITE" id="PS51885">
    <property type="entry name" value="NEPRILYSIN"/>
    <property type="match status" value="1"/>
</dbReference>
<dbReference type="GO" id="GO:0005886">
    <property type="term" value="C:plasma membrane"/>
    <property type="evidence" value="ECO:0007669"/>
    <property type="project" value="TreeGrafter"/>
</dbReference>
<dbReference type="InterPro" id="IPR008753">
    <property type="entry name" value="Peptidase_M13_N"/>
</dbReference>
<feature type="region of interest" description="Disordered" evidence="8">
    <location>
        <begin position="164"/>
        <end position="226"/>
    </location>
</feature>
<feature type="domain" description="Peptidase M13 C-terminal" evidence="10">
    <location>
        <begin position="1023"/>
        <end position="1152"/>
    </location>
</feature>
<keyword evidence="9" id="KW-0812">Transmembrane</keyword>
<keyword evidence="6" id="KW-0862">Zinc</keyword>
<feature type="domain" description="Peptidase M13 N-terminal" evidence="11">
    <location>
        <begin position="527"/>
        <end position="923"/>
    </location>
</feature>
<gene>
    <name evidence="12" type="ORF">Pcinc_029445</name>
</gene>
<feature type="compositionally biased region" description="Low complexity" evidence="8">
    <location>
        <begin position="180"/>
        <end position="220"/>
    </location>
</feature>
<feature type="region of interest" description="Disordered" evidence="8">
    <location>
        <begin position="340"/>
        <end position="489"/>
    </location>
</feature>
<keyword evidence="4" id="KW-0479">Metal-binding</keyword>
<evidence type="ECO:0000259" key="11">
    <source>
        <dbReference type="Pfam" id="PF05649"/>
    </source>
</evidence>
<feature type="transmembrane region" description="Helical" evidence="9">
    <location>
        <begin position="131"/>
        <end position="151"/>
    </location>
</feature>
<dbReference type="PANTHER" id="PTHR11733:SF222">
    <property type="entry name" value="IP12942P"/>
    <property type="match status" value="1"/>
</dbReference>
<evidence type="ECO:0000256" key="5">
    <source>
        <dbReference type="ARBA" id="ARBA00022801"/>
    </source>
</evidence>
<protein>
    <submittedName>
        <fullName evidence="12">Uncharacterized protein</fullName>
    </submittedName>
</protein>
<dbReference type="GO" id="GO:0006508">
    <property type="term" value="P:proteolysis"/>
    <property type="evidence" value="ECO:0007669"/>
    <property type="project" value="UniProtKB-KW"/>
</dbReference>
<dbReference type="PANTHER" id="PTHR11733">
    <property type="entry name" value="ZINC METALLOPROTEASE FAMILY M13 NEPRILYSIN-RELATED"/>
    <property type="match status" value="1"/>
</dbReference>
<evidence type="ECO:0000256" key="8">
    <source>
        <dbReference type="SAM" id="MobiDB-lite"/>
    </source>
</evidence>
<comment type="similarity">
    <text evidence="2">Belongs to the peptidase M13 family.</text>
</comment>
<feature type="domain" description="Peptidase M13 C-terminal" evidence="10">
    <location>
        <begin position="1208"/>
        <end position="1282"/>
    </location>
</feature>
<reference evidence="12" key="1">
    <citation type="submission" date="2023-10" db="EMBL/GenBank/DDBJ databases">
        <title>Genome assemblies of two species of porcelain crab, Petrolisthes cinctipes and Petrolisthes manimaculis (Anomura: Porcellanidae).</title>
        <authorList>
            <person name="Angst P."/>
        </authorList>
    </citation>
    <scope>NUCLEOTIDE SEQUENCE</scope>
    <source>
        <strain evidence="12">PB745_01</strain>
        <tissue evidence="12">Gill</tissue>
    </source>
</reference>
<evidence type="ECO:0000256" key="1">
    <source>
        <dbReference type="ARBA" id="ARBA00001947"/>
    </source>
</evidence>
<organism evidence="12 13">
    <name type="scientific">Petrolisthes cinctipes</name>
    <name type="common">Flat porcelain crab</name>
    <dbReference type="NCBI Taxonomy" id="88211"/>
    <lineage>
        <taxon>Eukaryota</taxon>
        <taxon>Metazoa</taxon>
        <taxon>Ecdysozoa</taxon>
        <taxon>Arthropoda</taxon>
        <taxon>Crustacea</taxon>
        <taxon>Multicrustacea</taxon>
        <taxon>Malacostraca</taxon>
        <taxon>Eumalacostraca</taxon>
        <taxon>Eucarida</taxon>
        <taxon>Decapoda</taxon>
        <taxon>Pleocyemata</taxon>
        <taxon>Anomura</taxon>
        <taxon>Galatheoidea</taxon>
        <taxon>Porcellanidae</taxon>
        <taxon>Petrolisthes</taxon>
    </lineage>
</organism>
<dbReference type="InterPro" id="IPR000718">
    <property type="entry name" value="Peptidase_M13"/>
</dbReference>
<dbReference type="SUPFAM" id="SSF55486">
    <property type="entry name" value="Metalloproteases ('zincins'), catalytic domain"/>
    <property type="match status" value="2"/>
</dbReference>
<feature type="compositionally biased region" description="Low complexity" evidence="8">
    <location>
        <begin position="340"/>
        <end position="476"/>
    </location>
</feature>
<keyword evidence="9" id="KW-0472">Membrane</keyword>
<keyword evidence="7" id="KW-0482">Metalloprotease</keyword>
<dbReference type="InterPro" id="IPR018497">
    <property type="entry name" value="Peptidase_M13_C"/>
</dbReference>
<evidence type="ECO:0000256" key="3">
    <source>
        <dbReference type="ARBA" id="ARBA00022670"/>
    </source>
</evidence>
<evidence type="ECO:0000313" key="13">
    <source>
        <dbReference type="Proteomes" id="UP001286313"/>
    </source>
</evidence>
<evidence type="ECO:0000256" key="6">
    <source>
        <dbReference type="ARBA" id="ARBA00022833"/>
    </source>
</evidence>
<evidence type="ECO:0000256" key="9">
    <source>
        <dbReference type="SAM" id="Phobius"/>
    </source>
</evidence>
<proteinExistence type="inferred from homology"/>
<keyword evidence="3" id="KW-0645">Protease</keyword>
<evidence type="ECO:0000256" key="2">
    <source>
        <dbReference type="ARBA" id="ARBA00007357"/>
    </source>
</evidence>
<dbReference type="GO" id="GO:0046872">
    <property type="term" value="F:metal ion binding"/>
    <property type="evidence" value="ECO:0007669"/>
    <property type="project" value="UniProtKB-KW"/>
</dbReference>
<dbReference type="InterPro" id="IPR024079">
    <property type="entry name" value="MetalloPept_cat_dom_sf"/>
</dbReference>
<evidence type="ECO:0000313" key="12">
    <source>
        <dbReference type="EMBL" id="KAK3864902.1"/>
    </source>
</evidence>
<feature type="transmembrane region" description="Helical" evidence="9">
    <location>
        <begin position="24"/>
        <end position="45"/>
    </location>
</feature>
<dbReference type="EMBL" id="JAWQEG010003702">
    <property type="protein sequence ID" value="KAK3864902.1"/>
    <property type="molecule type" value="Genomic_DNA"/>
</dbReference>
<comment type="cofactor">
    <cofactor evidence="1">
        <name>Zn(2+)</name>
        <dbReference type="ChEBI" id="CHEBI:29105"/>
    </cofactor>
</comment>
<evidence type="ECO:0000256" key="7">
    <source>
        <dbReference type="ARBA" id="ARBA00023049"/>
    </source>
</evidence>
<keyword evidence="5" id="KW-0378">Hydrolase</keyword>
<sequence>MGMDNAVSICHIVGVVVYCTNFRVIILLKVCVCVVLITAILNVFLQPYNMEEKPIDLHHLLPYTTIHRLQSPVTASIPYLLPSYLPIIPLTFFHFYHPSGLTTHPTCVPYHHQQQHLFKMPQPVQIKTGRVLGALAVLFIVIIIILCLIVSSPTGGDSKGGYAASVGDNGTTKAPDVQDTTTTTTQQTTTTTQQTTTTTELQTTETSSSTTAKITEPTTTETDEETTPVLTTEIYEETTPVPTTTEIYEELTPLLTTTETYEETTPVPTTTEIYEETTSVPTTTEIYEETTPVPTTEIYEETTPVPTTTEIYEETTPVPTTEIYEETTPVPTTTEIYEETTPVPTTTETYEETTPVPTTTETYEETTPVPTTTETYEETTPVPTTTETYEETTPVPTTTETYEETTPVPTTTETYEETTPVPTTTEIYEETTPVPTTTETYEETTPVPTTTETYEETTPLSTTQKYEETTTTSTTTDEPEKTTVSFTGTTDNVDETNSYGRVCNKKECRRLAAKMLHMMDNGPDVRPCEDFYQYSCGGVLDNPFFKPDDRNYLVREQIKSRLLKVNKTDPHEILGPMKSYYDLCLTDPARHNETELKSQFLEAFNHLGINFNPEGADVSPNITEEFDLTLVVAKMMKMHFTPFFDILLDVDDEDQSKFVLKITPPLFESPFTNDLAKAVCLGRYTERQQVNRVNKQELNLNGAYETFINCMTDEQGLKVRLDKIEAMLRNMDLTHNINNKTVEEDFIINLRFNVNYLLKDLNEHMPDPASLRAQTLAKNYTSYPMNDLYSKRVFSQVIDWKRLVTELVGQDLDEKAFSVHVYFKERLDAIFGVLEEEMNEIGKLNLQNMILALWSERLYFDLIEPVDAKIGSESYCYRATVNLMEDFTSVLYLDSLQDREMKEDVIRNMADFSKKAAKQMLQRHVNLGEDGTNKTEDLLLKLENLMESVANPSYAKETLERNLLNDSPYGQKLKNMTGSFMETSLMLLERYRSMLYQSLFLNPSNPSQLWRQFLLPYSNSGVAVYALNKFLIPFGAMEMPLYHPGVPEYLNYAGVGHMIAHELMHGFDSTGIHYNEDGKTNMTTPDDFQLYSEQIAGQLELYRSSTSNTKLSSVFQLNKYLKFNEVLAESGAAQLAWEAYLLAKAADPVIEDYVYGTMDSDLESARRRRSEDEVSSSNGDGVRRLKRQVEFRSRSLSSSYPLPSLTTSDERLPWINLNPLQLFFLRLAQNHCDSSSELNLLTVMESADLPPYLRVNYIFRNQPLFAAAFRCDLETPMNPTEKYPYRLG</sequence>
<evidence type="ECO:0000256" key="4">
    <source>
        <dbReference type="ARBA" id="ARBA00022723"/>
    </source>
</evidence>
<dbReference type="Proteomes" id="UP001286313">
    <property type="component" value="Unassembled WGS sequence"/>
</dbReference>
<dbReference type="GO" id="GO:0004222">
    <property type="term" value="F:metalloendopeptidase activity"/>
    <property type="evidence" value="ECO:0007669"/>
    <property type="project" value="InterPro"/>
</dbReference>
<keyword evidence="13" id="KW-1185">Reference proteome</keyword>
<name>A0AAE1F0Z8_PETCI</name>
<dbReference type="Pfam" id="PF05649">
    <property type="entry name" value="Peptidase_M13_N"/>
    <property type="match status" value="1"/>
</dbReference>
<dbReference type="Gene3D" id="3.40.390.10">
    <property type="entry name" value="Collagenase (Catalytic Domain)"/>
    <property type="match status" value="2"/>
</dbReference>